<accession>A0A291LHN0</accession>
<keyword evidence="1" id="KW-1133">Transmembrane helix</keyword>
<name>A0A291LHN0_9CAUD</name>
<keyword evidence="1" id="KW-0812">Transmembrane</keyword>
<evidence type="ECO:0000313" key="2">
    <source>
        <dbReference type="EMBL" id="ATI18573.1"/>
    </source>
</evidence>
<protein>
    <submittedName>
        <fullName evidence="2">Uncharacterized protein</fullName>
    </submittedName>
</protein>
<reference evidence="2" key="1">
    <citation type="submission" date="2017-08" db="EMBL/GenBank/DDBJ databases">
        <authorList>
            <person name="de Groot N.N."/>
        </authorList>
    </citation>
    <scope>NUCLEOTIDE SEQUENCE</scope>
</reference>
<feature type="transmembrane region" description="Helical" evidence="1">
    <location>
        <begin position="12"/>
        <end position="34"/>
    </location>
</feature>
<dbReference type="EMBL" id="MF774688">
    <property type="protein sequence ID" value="ATI18573.1"/>
    <property type="molecule type" value="Genomic_DNA"/>
</dbReference>
<proteinExistence type="predicted"/>
<organism evidence="2">
    <name type="scientific">Salmonella phage SP1a</name>
    <dbReference type="NCBI Taxonomy" id="2109652"/>
    <lineage>
        <taxon>Viruses</taxon>
        <taxon>Duplodnaviria</taxon>
        <taxon>Heunggongvirae</taxon>
        <taxon>Uroviricota</taxon>
        <taxon>Caudoviricetes</taxon>
        <taxon>Demerecviridae</taxon>
        <taxon>Markadamsvirinae</taxon>
        <taxon>Tequintavirus</taxon>
    </lineage>
</organism>
<evidence type="ECO:0000256" key="1">
    <source>
        <dbReference type="SAM" id="Phobius"/>
    </source>
</evidence>
<sequence length="66" mass="7478">MIDFYNPNIPTAATEYCVLLPFAALLAALFNIVFKTIGLDVPPYYISDLIPYMYEMLPIAFNGVRK</sequence>
<keyword evidence="1" id="KW-0472">Membrane</keyword>